<keyword evidence="1" id="KW-0812">Transmembrane</keyword>
<keyword evidence="1" id="KW-1133">Transmembrane helix</keyword>
<organism evidence="2">
    <name type="scientific">Laurentiella strenua</name>
    <dbReference type="NCBI Taxonomy" id="114681"/>
    <lineage>
        <taxon>Eukaryota</taxon>
        <taxon>Sar</taxon>
        <taxon>Alveolata</taxon>
        <taxon>Ciliophora</taxon>
        <taxon>Intramacronucleata</taxon>
        <taxon>Spirotrichea</taxon>
        <taxon>Stichotrichia</taxon>
        <taxon>Sporadotrichida</taxon>
        <taxon>Oxytrichidae</taxon>
        <taxon>Stylonychinae</taxon>
        <taxon>Laurentiella</taxon>
    </lineage>
</organism>
<dbReference type="EMBL" id="KX529838">
    <property type="protein sequence ID" value="APW82439.1"/>
    <property type="molecule type" value="Genomic_DNA"/>
</dbReference>
<keyword evidence="1" id="KW-0472">Membrane</keyword>
<evidence type="ECO:0000313" key="2">
    <source>
        <dbReference type="EMBL" id="APW82439.1"/>
    </source>
</evidence>
<reference evidence="2" key="1">
    <citation type="submission" date="2016-07" db="EMBL/GenBank/DDBJ databases">
        <title>Mitochondrial genome evolution in stichotrich ciliates.</title>
        <authorList>
            <person name="Chen X."/>
            <person name="Landweber L."/>
        </authorList>
    </citation>
    <scope>NUCLEOTIDE SEQUENCE</scope>
</reference>
<gene>
    <name evidence="2" type="primary">orf561</name>
</gene>
<geneLocation type="mitochondrion" evidence="2"/>
<name>A0A2I4PET3_9SPIT</name>
<protein>
    <submittedName>
        <fullName evidence="2">Orf561</fullName>
    </submittedName>
</protein>
<feature type="transmembrane region" description="Helical" evidence="1">
    <location>
        <begin position="155"/>
        <end position="174"/>
    </location>
</feature>
<dbReference type="AlphaFoldDB" id="A0A2I4PET3"/>
<keyword evidence="2" id="KW-0496">Mitochondrion</keyword>
<proteinExistence type="predicted"/>
<accession>A0A2I4PET3</accession>
<evidence type="ECO:0000256" key="1">
    <source>
        <dbReference type="SAM" id="Phobius"/>
    </source>
</evidence>
<sequence>MKHRTNWLIYTNVFKFWSQDYLNNKYPAKVQFLTNFFVDNFFFFNFNAMKNKNPEIFFNWNFTFINLSQHRTTLPVLKWSIWTNSSNFLNSRKFLNNKSLSLGWKTDKFVSNELTVPTYSSWDQLWYLNDYSEENFKISLFFDFNLFYTNMHNIFFHKILIFYKILIFLNFTIIK</sequence>